<dbReference type="InterPro" id="IPR012347">
    <property type="entry name" value="Ferritin-like"/>
</dbReference>
<dbReference type="AlphaFoldDB" id="A0A9X1IJ27"/>
<feature type="domain" description="DUF4142" evidence="1">
    <location>
        <begin position="15"/>
        <end position="153"/>
    </location>
</feature>
<accession>A0A9X1IJ27</accession>
<organism evidence="2 3">
    <name type="scientific">Roseicella aerolata</name>
    <dbReference type="NCBI Taxonomy" id="2883479"/>
    <lineage>
        <taxon>Bacteria</taxon>
        <taxon>Pseudomonadati</taxon>
        <taxon>Pseudomonadota</taxon>
        <taxon>Alphaproteobacteria</taxon>
        <taxon>Acetobacterales</taxon>
        <taxon>Roseomonadaceae</taxon>
        <taxon>Roseicella</taxon>
    </lineage>
</organism>
<comment type="caution">
    <text evidence="2">The sequence shown here is derived from an EMBL/GenBank/DDBJ whole genome shotgun (WGS) entry which is preliminary data.</text>
</comment>
<protein>
    <submittedName>
        <fullName evidence="2">DUF4142 domain-containing protein</fullName>
    </submittedName>
</protein>
<sequence length="158" mass="17920">MNGTAGHRGSEVLNRQEFVRFAYSNALFEMETARLALERSRDEKQRRFAQEMLDAHGQSAEELRGLLRNQADLRSIQPPEKMADQHQPWLGQPRTAQGENFQTLYAQQQAQAHLIALDLCRNYAQAADDETLKRWAAARLPVLQAHLREAQALKGGSP</sequence>
<proteinExistence type="predicted"/>
<evidence type="ECO:0000313" key="3">
    <source>
        <dbReference type="Proteomes" id="UP001139311"/>
    </source>
</evidence>
<name>A0A9X1IJ27_9PROT</name>
<dbReference type="Proteomes" id="UP001139311">
    <property type="component" value="Unassembled WGS sequence"/>
</dbReference>
<evidence type="ECO:0000259" key="1">
    <source>
        <dbReference type="Pfam" id="PF13628"/>
    </source>
</evidence>
<reference evidence="2" key="1">
    <citation type="submission" date="2021-10" db="EMBL/GenBank/DDBJ databases">
        <title>Roseicella aerolatum sp. nov., isolated from aerosols of e-waste dismantling site.</title>
        <authorList>
            <person name="Qin T."/>
        </authorList>
    </citation>
    <scope>NUCLEOTIDE SEQUENCE</scope>
    <source>
        <strain evidence="2">GB24</strain>
    </source>
</reference>
<dbReference type="PANTHER" id="PTHR38593">
    <property type="entry name" value="BLR2558 PROTEIN"/>
    <property type="match status" value="1"/>
</dbReference>
<keyword evidence="3" id="KW-1185">Reference proteome</keyword>
<dbReference type="RefSeq" id="WP_226613717.1">
    <property type="nucleotide sequence ID" value="NZ_JAJAQI010000063.1"/>
</dbReference>
<dbReference type="InterPro" id="IPR025419">
    <property type="entry name" value="DUF4142"/>
</dbReference>
<dbReference type="Pfam" id="PF13628">
    <property type="entry name" value="DUF4142"/>
    <property type="match status" value="1"/>
</dbReference>
<dbReference type="Gene3D" id="1.20.1260.10">
    <property type="match status" value="1"/>
</dbReference>
<evidence type="ECO:0000313" key="2">
    <source>
        <dbReference type="EMBL" id="MCB4825061.1"/>
    </source>
</evidence>
<dbReference type="PANTHER" id="PTHR38593:SF1">
    <property type="entry name" value="BLR2558 PROTEIN"/>
    <property type="match status" value="1"/>
</dbReference>
<gene>
    <name evidence="2" type="ORF">LHA35_25370</name>
</gene>
<dbReference type="EMBL" id="JAJAQI010000063">
    <property type="protein sequence ID" value="MCB4825061.1"/>
    <property type="molecule type" value="Genomic_DNA"/>
</dbReference>